<evidence type="ECO:0000256" key="1">
    <source>
        <dbReference type="ARBA" id="ARBA00006133"/>
    </source>
</evidence>
<gene>
    <name evidence="5" type="ORF">PTSG_11688</name>
</gene>
<keyword evidence="6" id="KW-1185">Reference proteome</keyword>
<dbReference type="GeneID" id="16077708"/>
<reference evidence="5" key="1">
    <citation type="submission" date="2009-08" db="EMBL/GenBank/DDBJ databases">
        <title>Annotation of Salpingoeca rosetta.</title>
        <authorList>
            <consortium name="The Broad Institute Genome Sequencing Platform"/>
            <person name="Russ C."/>
            <person name="Cuomo C."/>
            <person name="Burger G."/>
            <person name="Gray M.W."/>
            <person name="Holland P.W.H."/>
            <person name="King N."/>
            <person name="Lang F.B.F."/>
            <person name="Roger A.J."/>
            <person name="Ruiz-Trillo I."/>
            <person name="Young S.K."/>
            <person name="Zeng Q."/>
            <person name="Gargeya S."/>
            <person name="Alvarado L."/>
            <person name="Berlin A."/>
            <person name="Chapman S.B."/>
            <person name="Chen Z."/>
            <person name="Freedman E."/>
            <person name="Gellesch M."/>
            <person name="Goldberg J."/>
            <person name="Griggs A."/>
            <person name="Gujja S."/>
            <person name="Heilman E."/>
            <person name="Heiman D."/>
            <person name="Howarth C."/>
            <person name="Mehta T."/>
            <person name="Neiman D."/>
            <person name="Pearson M."/>
            <person name="Roberts A."/>
            <person name="Saif S."/>
            <person name="Shea T."/>
            <person name="Shenoy N."/>
            <person name="Sisk P."/>
            <person name="Stolte C."/>
            <person name="Sykes S."/>
            <person name="White J."/>
            <person name="Yandava C."/>
            <person name="Haas B."/>
            <person name="Nusbaum C."/>
            <person name="Birren B."/>
        </authorList>
    </citation>
    <scope>NUCLEOTIDE SEQUENCE [LARGE SCALE GENOMIC DNA]</scope>
    <source>
        <strain evidence="5">ATCC 50818</strain>
    </source>
</reference>
<dbReference type="InParanoid" id="F2U0X8"/>
<dbReference type="GO" id="GO:0005829">
    <property type="term" value="C:cytosol"/>
    <property type="evidence" value="ECO:0007669"/>
    <property type="project" value="TreeGrafter"/>
</dbReference>
<dbReference type="EMBL" id="GL832958">
    <property type="protein sequence ID" value="EGD80552.1"/>
    <property type="molecule type" value="Genomic_DNA"/>
</dbReference>
<evidence type="ECO:0000259" key="4">
    <source>
        <dbReference type="Pfam" id="PF10193"/>
    </source>
</evidence>
<organism evidence="6">
    <name type="scientific">Salpingoeca rosetta (strain ATCC 50818 / BSB-021)</name>
    <dbReference type="NCBI Taxonomy" id="946362"/>
    <lineage>
        <taxon>Eukaryota</taxon>
        <taxon>Choanoflagellata</taxon>
        <taxon>Craspedida</taxon>
        <taxon>Salpingoecidae</taxon>
        <taxon>Salpingoeca</taxon>
    </lineage>
</organism>
<name>F2U0X8_SALR5</name>
<dbReference type="Proteomes" id="UP000007799">
    <property type="component" value="Unassembled WGS sequence"/>
</dbReference>
<dbReference type="PANTHER" id="PTHR15830:SF10">
    <property type="entry name" value="TELOMERE LENGTH REGULATION PROTEIN TEL2 HOMOLOG"/>
    <property type="match status" value="1"/>
</dbReference>
<dbReference type="STRING" id="946362.F2U0X8"/>
<feature type="domain" description="Telomere length regulation protein conserved" evidence="4">
    <location>
        <begin position="325"/>
        <end position="392"/>
    </location>
</feature>
<protein>
    <recommendedName>
        <fullName evidence="4">Telomere length regulation protein conserved domain-containing protein</fullName>
    </recommendedName>
</protein>
<proteinExistence type="inferred from homology"/>
<dbReference type="Gene3D" id="1.25.40.720">
    <property type="entry name" value="Telomere length regulation protein 2, C-terminal domain"/>
    <property type="match status" value="2"/>
</dbReference>
<evidence type="ECO:0000256" key="2">
    <source>
        <dbReference type="SAM" id="MobiDB-lite"/>
    </source>
</evidence>
<feature type="region of interest" description="Disordered" evidence="2">
    <location>
        <begin position="400"/>
        <end position="429"/>
    </location>
</feature>
<evidence type="ECO:0000256" key="3">
    <source>
        <dbReference type="SAM" id="Phobius"/>
    </source>
</evidence>
<dbReference type="eggNOG" id="KOG4346">
    <property type="taxonomic scope" value="Eukaryota"/>
</dbReference>
<comment type="similarity">
    <text evidence="1">Belongs to the TEL2 family.</text>
</comment>
<accession>F2U0X8</accession>
<keyword evidence="3" id="KW-0812">Transmembrane</keyword>
<dbReference type="GO" id="GO:0051083">
    <property type="term" value="P:'de novo' cotranslational protein folding"/>
    <property type="evidence" value="ECO:0007669"/>
    <property type="project" value="TreeGrafter"/>
</dbReference>
<dbReference type="PANTHER" id="PTHR15830">
    <property type="entry name" value="TELOMERE LENGTH REGULATION PROTEIN TEL2 FAMILY MEMBER"/>
    <property type="match status" value="1"/>
</dbReference>
<dbReference type="GO" id="GO:0042162">
    <property type="term" value="F:telomeric DNA binding"/>
    <property type="evidence" value="ECO:0007669"/>
    <property type="project" value="TreeGrafter"/>
</dbReference>
<evidence type="ECO:0000313" key="5">
    <source>
        <dbReference type="EMBL" id="EGD80552.1"/>
    </source>
</evidence>
<dbReference type="AlphaFoldDB" id="F2U0X8"/>
<feature type="transmembrane region" description="Helical" evidence="3">
    <location>
        <begin position="496"/>
        <end position="518"/>
    </location>
</feature>
<evidence type="ECO:0000313" key="6">
    <source>
        <dbReference type="Proteomes" id="UP000007799"/>
    </source>
</evidence>
<sequence>MENMLHDILQWCLAVSAGNLSLFEDDLATALVTFPDAFLNCFHAQAQQQTPRQQLSLDTAVYKRVLATASLHALLIAAKSDGKHAHVQPLAALCSRVVLHLGSAEPASALLIHLRAMHHNIENTNKDSSSSNGSSHRESNTEAAVLSRAVAALDFDAAQRLILHVLRRAEERASDHDVVASAFASLPADHRDSVIDDIIASLRRQSQRGVAAAQCTVLVCHRLGRLRQLMHELLDVWGDLDFLTRGNPDVHTYLSLAQLTCVIGNIRTRGMAVAEIVTSLLFNATTEAGSDGDADADGDDGIGGRLRTKKLDFKLDPTDPVVALAVPALRRLLIADNEFQLPDFEQNRTQALIGVVYHCPHASAAFLIEQFYTTELSLGHRRLILNTLVLGAVRLSGRNPTAQDTTASLGVHDASTATAPKADEKDEREMTADEIVQQRLEKKTRRFHPSFFDKTRRQPSSQHNRFHDVAGEFFFPLIAKYDQPIRTMRMLEQDMFMLSLLLRALGTCMYCAAFAPIFPRMAMTFCEFALSLLYITDADMHQALLSALLMMVECAPAHLLLTDLRPFLTELRCWIEEVMESSPAPECRRLAASILVILHERTTQQRQERTPM</sequence>
<dbReference type="InterPro" id="IPR051970">
    <property type="entry name" value="TEL2_Regulation"/>
</dbReference>
<dbReference type="OrthoDB" id="10258062at2759"/>
<dbReference type="RefSeq" id="XP_004997113.1">
    <property type="nucleotide sequence ID" value="XM_004997056.1"/>
</dbReference>
<dbReference type="KEGG" id="sre:PTSG_11688"/>
<dbReference type="GO" id="GO:0051879">
    <property type="term" value="F:Hsp90 protein binding"/>
    <property type="evidence" value="ECO:0007669"/>
    <property type="project" value="TreeGrafter"/>
</dbReference>
<dbReference type="Pfam" id="PF10193">
    <property type="entry name" value="Telomere_reg-2"/>
    <property type="match status" value="1"/>
</dbReference>
<keyword evidence="3" id="KW-0472">Membrane</keyword>
<keyword evidence="3" id="KW-1133">Transmembrane helix</keyword>
<dbReference type="InterPro" id="IPR019337">
    <property type="entry name" value="Telomere_length_regulation_dom"/>
</dbReference>
<dbReference type="InterPro" id="IPR038528">
    <property type="entry name" value="TEL2_C_sf"/>
</dbReference>